<evidence type="ECO:0000313" key="12">
    <source>
        <dbReference type="Proteomes" id="UP000674318"/>
    </source>
</evidence>
<dbReference type="KEGG" id="phet:94292893"/>
<keyword evidence="6" id="KW-0819">tRNA processing</keyword>
<comment type="similarity">
    <text evidence="1">Belongs to the TYW3 family.</text>
</comment>
<evidence type="ECO:0000256" key="9">
    <source>
        <dbReference type="SAM" id="MobiDB-lite"/>
    </source>
</evidence>
<dbReference type="PANTHER" id="PTHR48418:SF1">
    <property type="entry name" value="TRNA WYBUTOSINE-SYNTHESIZING PROTEIN 3"/>
    <property type="match status" value="1"/>
</dbReference>
<feature type="region of interest" description="Disordered" evidence="9">
    <location>
        <begin position="24"/>
        <end position="66"/>
    </location>
</feature>
<dbReference type="Proteomes" id="UP000674318">
    <property type="component" value="Unassembled WGS sequence"/>
</dbReference>
<dbReference type="EC" id="2.1.1.282" evidence="2"/>
<comment type="caution">
    <text evidence="11">The sequence shown here is derived from an EMBL/GenBank/DDBJ whole genome shotgun (WGS) entry which is preliminary data.</text>
</comment>
<dbReference type="GO" id="GO:0008168">
    <property type="term" value="F:methyltransferase activity"/>
    <property type="evidence" value="ECO:0007669"/>
    <property type="project" value="UniProtKB-KW"/>
</dbReference>
<dbReference type="GeneID" id="94292893"/>
<dbReference type="InterPro" id="IPR036602">
    <property type="entry name" value="tRNA_yW-synthesising-like_sf"/>
</dbReference>
<sequence length="357" mass="38244">MSDAAPGLAPTPFVATVEAPRFTAPKIVKQARKKPFKTKETGPRQSAQANGVSTQQQQKQRDKEFSAHKARILANLETNACDLSPKGSVDVKCLPLMAVLNTHMDYITTSSCSGRISLFHSIMHNEASRTDDGTATPKPRMKRGENTALGWVFVKHSMLRPVEMLRIVRFLCGVAITPEDVALDAAQMEKHAAHMASLSDSANGHGATSPCVSPGMYDGEAEGKLVEVARSSDESAALPAPTCGTVSLKMEPFVMHVECRTMEAARLLLSAALSDSGFRNSGVVPPGKKIMCGIRSAAGLGLEVPLVVDGVNHVASQRAYVWTLLGLANDKMESNEKKIQLLERSVAARVLPATSTQ</sequence>
<keyword evidence="12" id="KW-1185">Reference proteome</keyword>
<organism evidence="11 12">
    <name type="scientific">Porcisia hertigi</name>
    <dbReference type="NCBI Taxonomy" id="2761500"/>
    <lineage>
        <taxon>Eukaryota</taxon>
        <taxon>Discoba</taxon>
        <taxon>Euglenozoa</taxon>
        <taxon>Kinetoplastea</taxon>
        <taxon>Metakinetoplastina</taxon>
        <taxon>Trypanosomatida</taxon>
        <taxon>Trypanosomatidae</taxon>
        <taxon>Leishmaniinae</taxon>
        <taxon>Porcisia</taxon>
    </lineage>
</organism>
<dbReference type="InterPro" id="IPR003827">
    <property type="entry name" value="tRNA_yW-synthesising"/>
</dbReference>
<evidence type="ECO:0000313" key="11">
    <source>
        <dbReference type="EMBL" id="KAG5510571.1"/>
    </source>
</evidence>
<dbReference type="GO" id="GO:0008033">
    <property type="term" value="P:tRNA processing"/>
    <property type="evidence" value="ECO:0007669"/>
    <property type="project" value="UniProtKB-KW"/>
</dbReference>
<dbReference type="Pfam" id="PF02676">
    <property type="entry name" value="TYW3"/>
    <property type="match status" value="1"/>
</dbReference>
<dbReference type="EMBL" id="JAFJZO010000009">
    <property type="protein sequence ID" value="KAG5510571.1"/>
    <property type="molecule type" value="Genomic_DNA"/>
</dbReference>
<evidence type="ECO:0000256" key="4">
    <source>
        <dbReference type="ARBA" id="ARBA00022679"/>
    </source>
</evidence>
<evidence type="ECO:0000256" key="7">
    <source>
        <dbReference type="ARBA" id="ARBA00030554"/>
    </source>
</evidence>
<protein>
    <recommendedName>
        <fullName evidence="2">tRNA(Phe) 7-[(3-amino-3-carboxypropyl)-4-demethylwyosine(37)-N(4)]-methyltransferase</fullName>
        <ecNumber evidence="2">2.1.1.282</ecNumber>
    </recommendedName>
    <alternativeName>
        <fullName evidence="7">tRNA(Phe) 7-((3-amino-3-carboxypropyl)-4-demethylwyosine(37)-N(4))-methyltransferase</fullName>
    </alternativeName>
</protein>
<feature type="domain" description="tRNA wybutosine-synthesizing protein" evidence="10">
    <location>
        <begin position="68"/>
        <end position="346"/>
    </location>
</feature>
<proteinExistence type="inferred from homology"/>
<reference evidence="11 12" key="1">
    <citation type="submission" date="2021-02" db="EMBL/GenBank/DDBJ databases">
        <title>Porcisia hertigi Genome sequencing and assembly.</title>
        <authorList>
            <person name="Almutairi H."/>
            <person name="Gatherer D."/>
        </authorList>
    </citation>
    <scope>NUCLEOTIDE SEQUENCE [LARGE SCALE GENOMIC DNA]</scope>
    <source>
        <strain evidence="11 12">C119</strain>
    </source>
</reference>
<evidence type="ECO:0000256" key="3">
    <source>
        <dbReference type="ARBA" id="ARBA00022603"/>
    </source>
</evidence>
<comment type="catalytic activity">
    <reaction evidence="8">
        <text>4-demethyl-7-[(3S)-3-amino-3-carboxypropyl]wyosine(37) in tRNA(Phe) + S-adenosyl-L-methionine = 7-[(3S)-3-amino-3-carboxypropyl]wyosine(37) in tRNA(Phe) + S-adenosyl-L-homocysteine + H(+)</text>
        <dbReference type="Rhea" id="RHEA:36635"/>
        <dbReference type="Rhea" id="RHEA-COMP:10378"/>
        <dbReference type="Rhea" id="RHEA-COMP:10379"/>
        <dbReference type="ChEBI" id="CHEBI:15378"/>
        <dbReference type="ChEBI" id="CHEBI:57856"/>
        <dbReference type="ChEBI" id="CHEBI:59789"/>
        <dbReference type="ChEBI" id="CHEBI:73543"/>
        <dbReference type="ChEBI" id="CHEBI:73550"/>
        <dbReference type="EC" id="2.1.1.282"/>
    </reaction>
</comment>
<gene>
    <name evidence="11" type="ORF">JKF63_06868</name>
</gene>
<keyword evidence="4" id="KW-0808">Transferase</keyword>
<keyword evidence="5" id="KW-0949">S-adenosyl-L-methionine</keyword>
<keyword evidence="3" id="KW-0489">Methyltransferase</keyword>
<evidence type="ECO:0000256" key="5">
    <source>
        <dbReference type="ARBA" id="ARBA00022691"/>
    </source>
</evidence>
<evidence type="ECO:0000259" key="10">
    <source>
        <dbReference type="Pfam" id="PF02676"/>
    </source>
</evidence>
<dbReference type="RefSeq" id="XP_067759175.1">
    <property type="nucleotide sequence ID" value="XM_067902816.1"/>
</dbReference>
<dbReference type="PANTHER" id="PTHR48418">
    <property type="entry name" value="TRNA WYBUTOSINE-SYNTHESIZING PROTEIN 3"/>
    <property type="match status" value="1"/>
</dbReference>
<feature type="compositionally biased region" description="Polar residues" evidence="9">
    <location>
        <begin position="43"/>
        <end position="58"/>
    </location>
</feature>
<dbReference type="SUPFAM" id="SSF111278">
    <property type="entry name" value="SSo0622-like"/>
    <property type="match status" value="1"/>
</dbReference>
<dbReference type="Gene3D" id="3.30.1960.10">
    <property type="entry name" value="tRNA wybutosine-synthesizing-like"/>
    <property type="match status" value="1"/>
</dbReference>
<dbReference type="AlphaFoldDB" id="A0A836YHG5"/>
<evidence type="ECO:0000256" key="1">
    <source>
        <dbReference type="ARBA" id="ARBA00008569"/>
    </source>
</evidence>
<evidence type="ECO:0000256" key="6">
    <source>
        <dbReference type="ARBA" id="ARBA00022694"/>
    </source>
</evidence>
<evidence type="ECO:0000256" key="8">
    <source>
        <dbReference type="ARBA" id="ARBA00049202"/>
    </source>
</evidence>
<accession>A0A836YHG5</accession>
<dbReference type="OrthoDB" id="263283at2759"/>
<dbReference type="GO" id="GO:0032259">
    <property type="term" value="P:methylation"/>
    <property type="evidence" value="ECO:0007669"/>
    <property type="project" value="UniProtKB-KW"/>
</dbReference>
<evidence type="ECO:0000256" key="2">
    <source>
        <dbReference type="ARBA" id="ARBA00012750"/>
    </source>
</evidence>
<name>A0A836YHG5_9TRYP</name>